<dbReference type="SUPFAM" id="SSF48452">
    <property type="entry name" value="TPR-like"/>
    <property type="match status" value="1"/>
</dbReference>
<dbReference type="OrthoDB" id="6314357at2"/>
<dbReference type="EMBL" id="AUXZ01000130">
    <property type="protein sequence ID" value="KZN45320.1"/>
    <property type="molecule type" value="Genomic_DNA"/>
</dbReference>
<dbReference type="InterPro" id="IPR011990">
    <property type="entry name" value="TPR-like_helical_dom_sf"/>
</dbReference>
<reference evidence="2 3" key="1">
    <citation type="submission" date="2013-07" db="EMBL/GenBank/DDBJ databases">
        <title>Comparative Genomic and Metabolomic Analysis of Twelve Strains of Pseudoalteromonas luteoviolacea.</title>
        <authorList>
            <person name="Vynne N.G."/>
            <person name="Mansson M."/>
            <person name="Gram L."/>
        </authorList>
    </citation>
    <scope>NUCLEOTIDE SEQUENCE [LARGE SCALE GENOMIC DNA]</scope>
    <source>
        <strain evidence="2 3">H33</strain>
    </source>
</reference>
<sequence>MIRSLALVVVFVLINTSCSSAPEKQYRVTKYLELTNTWMARGDRKRQEEKLDLALSNYDTGLKYANLRNDLTLMGVLQLKKATIYINQSRFEFALKLIEQAKALHKYEGAELKLPIRALEAKLAHAQGRFKEASASALALSEAYKDDNERSIYYRWLGVMYASDSIMLWEEMDRDLRSLDNLKARGELENIEILSFVVYNNALWKVRDKHAQAQIAIEQAIAHFSELELTNKIRDCYALAVKLYKAQGNEDKAAYFLKRLDSFNPYF</sequence>
<proteinExistence type="predicted"/>
<name>A0A167AF87_9GAMM</name>
<protein>
    <submittedName>
        <fullName evidence="2">Uncharacterized protein</fullName>
    </submittedName>
</protein>
<gene>
    <name evidence="2" type="ORF">N476_04715</name>
</gene>
<evidence type="ECO:0000313" key="3">
    <source>
        <dbReference type="Proteomes" id="UP000076503"/>
    </source>
</evidence>
<keyword evidence="1" id="KW-0732">Signal</keyword>
<evidence type="ECO:0000313" key="2">
    <source>
        <dbReference type="EMBL" id="KZN45320.1"/>
    </source>
</evidence>
<dbReference type="PATRIC" id="fig|1365251.3.peg.4909"/>
<feature type="chain" id="PRO_5007883603" evidence="1">
    <location>
        <begin position="22"/>
        <end position="267"/>
    </location>
</feature>
<dbReference type="Proteomes" id="UP000076503">
    <property type="component" value="Unassembled WGS sequence"/>
</dbReference>
<dbReference type="RefSeq" id="WP_063364036.1">
    <property type="nucleotide sequence ID" value="NZ_AUXZ01000130.1"/>
</dbReference>
<evidence type="ECO:0000256" key="1">
    <source>
        <dbReference type="SAM" id="SignalP"/>
    </source>
</evidence>
<accession>A0A167AF87</accession>
<feature type="signal peptide" evidence="1">
    <location>
        <begin position="1"/>
        <end position="21"/>
    </location>
</feature>
<comment type="caution">
    <text evidence="2">The sequence shown here is derived from an EMBL/GenBank/DDBJ whole genome shotgun (WGS) entry which is preliminary data.</text>
</comment>
<dbReference type="AlphaFoldDB" id="A0A167AF87"/>
<organism evidence="2 3">
    <name type="scientific">Pseudoalteromonas luteoviolacea H33</name>
    <dbReference type="NCBI Taxonomy" id="1365251"/>
    <lineage>
        <taxon>Bacteria</taxon>
        <taxon>Pseudomonadati</taxon>
        <taxon>Pseudomonadota</taxon>
        <taxon>Gammaproteobacteria</taxon>
        <taxon>Alteromonadales</taxon>
        <taxon>Pseudoalteromonadaceae</taxon>
        <taxon>Pseudoalteromonas</taxon>
    </lineage>
</organism>